<dbReference type="InterPro" id="IPR018060">
    <property type="entry name" value="HTH_AraC"/>
</dbReference>
<accession>A0ABU1SDU0</accession>
<evidence type="ECO:0000313" key="5">
    <source>
        <dbReference type="EMBL" id="MDR6867771.1"/>
    </source>
</evidence>
<dbReference type="Pfam" id="PF02311">
    <property type="entry name" value="AraC_binding"/>
    <property type="match status" value="1"/>
</dbReference>
<protein>
    <submittedName>
        <fullName evidence="5">AraC-like DNA-binding protein</fullName>
    </submittedName>
</protein>
<dbReference type="InterPro" id="IPR003313">
    <property type="entry name" value="AraC-bd"/>
</dbReference>
<dbReference type="PROSITE" id="PS01124">
    <property type="entry name" value="HTH_ARAC_FAMILY_2"/>
    <property type="match status" value="1"/>
</dbReference>
<evidence type="ECO:0000256" key="1">
    <source>
        <dbReference type="ARBA" id="ARBA00023015"/>
    </source>
</evidence>
<dbReference type="PANTHER" id="PTHR11019:SF199">
    <property type="entry name" value="HTH-TYPE TRANSCRIPTIONAL REGULATOR NIMR"/>
    <property type="match status" value="1"/>
</dbReference>
<dbReference type="SMART" id="SM00342">
    <property type="entry name" value="HTH_ARAC"/>
    <property type="match status" value="1"/>
</dbReference>
<dbReference type="Pfam" id="PF12833">
    <property type="entry name" value="HTH_18"/>
    <property type="match status" value="1"/>
</dbReference>
<organism evidence="5 6">
    <name type="scientific">Microbacterium resistens</name>
    <dbReference type="NCBI Taxonomy" id="156977"/>
    <lineage>
        <taxon>Bacteria</taxon>
        <taxon>Bacillati</taxon>
        <taxon>Actinomycetota</taxon>
        <taxon>Actinomycetes</taxon>
        <taxon>Micrococcales</taxon>
        <taxon>Microbacteriaceae</taxon>
        <taxon>Microbacterium</taxon>
    </lineage>
</organism>
<dbReference type="InterPro" id="IPR009057">
    <property type="entry name" value="Homeodomain-like_sf"/>
</dbReference>
<dbReference type="Proteomes" id="UP001259347">
    <property type="component" value="Unassembled WGS sequence"/>
</dbReference>
<keyword evidence="1" id="KW-0805">Transcription regulation</keyword>
<dbReference type="InterPro" id="IPR014710">
    <property type="entry name" value="RmlC-like_jellyroll"/>
</dbReference>
<dbReference type="SUPFAM" id="SSF46689">
    <property type="entry name" value="Homeodomain-like"/>
    <property type="match status" value="1"/>
</dbReference>
<gene>
    <name evidence="5" type="ORF">J2Y69_002379</name>
</gene>
<evidence type="ECO:0000313" key="6">
    <source>
        <dbReference type="Proteomes" id="UP001259347"/>
    </source>
</evidence>
<reference evidence="5 6" key="1">
    <citation type="submission" date="2023-07" db="EMBL/GenBank/DDBJ databases">
        <title>Sorghum-associated microbial communities from plants grown in Nebraska, USA.</title>
        <authorList>
            <person name="Schachtman D."/>
        </authorList>
    </citation>
    <scope>NUCLEOTIDE SEQUENCE [LARGE SCALE GENOMIC DNA]</scope>
    <source>
        <strain evidence="5 6">2980</strain>
    </source>
</reference>
<comment type="caution">
    <text evidence="5">The sequence shown here is derived from an EMBL/GenBank/DDBJ whole genome shotgun (WGS) entry which is preliminary data.</text>
</comment>
<dbReference type="SUPFAM" id="SSF51182">
    <property type="entry name" value="RmlC-like cupins"/>
    <property type="match status" value="1"/>
</dbReference>
<dbReference type="Gene3D" id="2.60.120.10">
    <property type="entry name" value="Jelly Rolls"/>
    <property type="match status" value="1"/>
</dbReference>
<keyword evidence="2" id="KW-0238">DNA-binding</keyword>
<dbReference type="Gene3D" id="1.10.10.60">
    <property type="entry name" value="Homeodomain-like"/>
    <property type="match status" value="1"/>
</dbReference>
<evidence type="ECO:0000256" key="2">
    <source>
        <dbReference type="ARBA" id="ARBA00023125"/>
    </source>
</evidence>
<keyword evidence="3" id="KW-0804">Transcription</keyword>
<dbReference type="InterPro" id="IPR011051">
    <property type="entry name" value="RmlC_Cupin_sf"/>
</dbReference>
<evidence type="ECO:0000259" key="4">
    <source>
        <dbReference type="PROSITE" id="PS01124"/>
    </source>
</evidence>
<dbReference type="PANTHER" id="PTHR11019">
    <property type="entry name" value="HTH-TYPE TRANSCRIPTIONAL REGULATOR NIMR"/>
    <property type="match status" value="1"/>
</dbReference>
<name>A0ABU1SDU0_9MICO</name>
<feature type="domain" description="HTH araC/xylS-type" evidence="4">
    <location>
        <begin position="170"/>
        <end position="270"/>
    </location>
</feature>
<sequence>MSSMPLPLTAEAPRLVPLHGTIVPDGYLLTTRFLASPFIDEYDGCRQRPHAHPEHLIFWPQRGSASVEIDGRRWDLSPGHGVWVPSGTSHTVQRGPGTTLAAVHILVEAWHGPAGGVRPVLVNAALRELLSHLASTDMPSERRLRAQRVCMELVAEANRPRRVPDAPRDHRILPIAEAILRDPADDRSIEDWAVLTSQSTRTIARAFRADTGLTFTRWRTEVRMAAALDLLHTGTPVGVVARRVGYTTLSAFSAAFHRTVGRPPHVFLGRSGI</sequence>
<proteinExistence type="predicted"/>
<evidence type="ECO:0000256" key="3">
    <source>
        <dbReference type="ARBA" id="ARBA00023163"/>
    </source>
</evidence>
<keyword evidence="6" id="KW-1185">Reference proteome</keyword>
<dbReference type="EMBL" id="JAVDUM010000010">
    <property type="protein sequence ID" value="MDR6867771.1"/>
    <property type="molecule type" value="Genomic_DNA"/>
</dbReference>